<organism evidence="1 2">
    <name type="scientific">Pseudomonas fluorescens</name>
    <dbReference type="NCBI Taxonomy" id="294"/>
    <lineage>
        <taxon>Bacteria</taxon>
        <taxon>Pseudomonadati</taxon>
        <taxon>Pseudomonadota</taxon>
        <taxon>Gammaproteobacteria</taxon>
        <taxon>Pseudomonadales</taxon>
        <taxon>Pseudomonadaceae</taxon>
        <taxon>Pseudomonas</taxon>
    </lineage>
</organism>
<dbReference type="AlphaFoldDB" id="A0A0P8XWH7"/>
<evidence type="ECO:0000313" key="2">
    <source>
        <dbReference type="Proteomes" id="UP000050349"/>
    </source>
</evidence>
<gene>
    <name evidence="1" type="ORF">AN403_5764</name>
</gene>
<evidence type="ECO:0000313" key="1">
    <source>
        <dbReference type="EMBL" id="KPU61746.1"/>
    </source>
</evidence>
<accession>A0A0P8XWH7</accession>
<comment type="caution">
    <text evidence="1">The sequence shown here is derived from an EMBL/GenBank/DDBJ whole genome shotgun (WGS) entry which is preliminary data.</text>
</comment>
<protein>
    <submittedName>
        <fullName evidence="1">Uncharacterized protein</fullName>
    </submittedName>
</protein>
<name>A0A0P8XWH7_PSEFL</name>
<dbReference type="EMBL" id="LJXB01000048">
    <property type="protein sequence ID" value="KPU61746.1"/>
    <property type="molecule type" value="Genomic_DNA"/>
</dbReference>
<sequence>MEDAQGVQAIVADLPQFLQGRIGAAIVDHDDFVSLIGQCHADFLKQWLEVVRFVLGGNQYGYKNVLAHGISLALLIFLDQRRTLQI</sequence>
<reference evidence="1 2" key="1">
    <citation type="submission" date="2015-09" db="EMBL/GenBank/DDBJ databases">
        <authorList>
            <person name="Jackson K.R."/>
            <person name="Lunt B.L."/>
            <person name="Fisher J.N.B."/>
            <person name="Gardner A.V."/>
            <person name="Bailey M.E."/>
            <person name="Deus L.M."/>
            <person name="Earl A.S."/>
            <person name="Gibby P.D."/>
            <person name="Hartmann K.A."/>
            <person name="Liu J.E."/>
            <person name="Manci A.M."/>
            <person name="Nielsen D.A."/>
            <person name="Solomon M.B."/>
            <person name="Breakwell D.P."/>
            <person name="Burnett S.H."/>
            <person name="Grose J.H."/>
        </authorList>
    </citation>
    <scope>NUCLEOTIDE SEQUENCE [LARGE SCALE GENOMIC DNA]</scope>
    <source>
        <strain evidence="1 2">S613</strain>
    </source>
</reference>
<proteinExistence type="predicted"/>
<dbReference type="Proteomes" id="UP000050349">
    <property type="component" value="Unassembled WGS sequence"/>
</dbReference>